<accession>A0ABY7QJV6</accession>
<evidence type="ECO:0000256" key="3">
    <source>
        <dbReference type="ARBA" id="ARBA00022801"/>
    </source>
</evidence>
<evidence type="ECO:0000256" key="5">
    <source>
        <dbReference type="ARBA" id="ARBA00023277"/>
    </source>
</evidence>
<dbReference type="InterPro" id="IPR011330">
    <property type="entry name" value="Glyco_hydro/deAcase_b/a-brl"/>
</dbReference>
<evidence type="ECO:0000313" key="7">
    <source>
        <dbReference type="Proteomes" id="UP001210978"/>
    </source>
</evidence>
<sequence length="269" mass="31069">MKSRLIINADDLGFTKGINEAIRKAHLEGFLSHASLMANMPYFEEAVEEVIGKCPDLKVGVHVNLTCGKALYKDNLLAKNAEFRNNFLSLLFKFKSQKVLTHIEQEIEHQILAIRNKGIEISHIDGHEHIHVIPSINKIVRKLAKKYDIPRIREINENFGESFKYNGRTASKANYIKLLLLKFLSQFNADSGKVKFYSILNTCEINAENLFSYLDNSQNDQVEIMLHPSLVDLDQNEKNLDSRFIDFLNSPYRTQEFELCFHAKFKDYL</sequence>
<evidence type="ECO:0000256" key="2">
    <source>
        <dbReference type="ARBA" id="ARBA00022723"/>
    </source>
</evidence>
<reference evidence="6 7" key="1">
    <citation type="submission" date="2023-01" db="EMBL/GenBank/DDBJ databases">
        <title>Complete genome of Chryseobacterium camelliae VAN22-5A.</title>
        <authorList>
            <person name="Zong G."/>
            <person name="Cao G."/>
        </authorList>
    </citation>
    <scope>NUCLEOTIDE SEQUENCE [LARGE SCALE GENOMIC DNA]</scope>
    <source>
        <strain evidence="6 7">VAN22-5A</strain>
    </source>
</reference>
<keyword evidence="7" id="KW-1185">Reference proteome</keyword>
<dbReference type="SUPFAM" id="SSF88713">
    <property type="entry name" value="Glycoside hydrolase/deacetylase"/>
    <property type="match status" value="1"/>
</dbReference>
<dbReference type="InterPro" id="IPR006879">
    <property type="entry name" value="YdjC-like"/>
</dbReference>
<evidence type="ECO:0000313" key="6">
    <source>
        <dbReference type="EMBL" id="WBV59563.1"/>
    </source>
</evidence>
<dbReference type="RefSeq" id="WP_271147950.1">
    <property type="nucleotide sequence ID" value="NZ_CP115859.1"/>
</dbReference>
<keyword evidence="3" id="KW-0378">Hydrolase</keyword>
<keyword evidence="5" id="KW-0119">Carbohydrate metabolism</keyword>
<evidence type="ECO:0000256" key="1">
    <source>
        <dbReference type="ARBA" id="ARBA00001946"/>
    </source>
</evidence>
<proteinExistence type="predicted"/>
<dbReference type="EMBL" id="CP115859">
    <property type="protein sequence ID" value="WBV59563.1"/>
    <property type="molecule type" value="Genomic_DNA"/>
</dbReference>
<name>A0ABY7QJV6_9FLAO</name>
<gene>
    <name evidence="6" type="ORF">PFY12_10895</name>
</gene>
<dbReference type="PANTHER" id="PTHR31609">
    <property type="entry name" value="YDJC DEACETYLASE FAMILY MEMBER"/>
    <property type="match status" value="1"/>
</dbReference>
<dbReference type="Pfam" id="PF04794">
    <property type="entry name" value="YdjC"/>
    <property type="match status" value="1"/>
</dbReference>
<dbReference type="Gene3D" id="3.20.20.370">
    <property type="entry name" value="Glycoside hydrolase/deacetylase"/>
    <property type="match status" value="1"/>
</dbReference>
<evidence type="ECO:0000256" key="4">
    <source>
        <dbReference type="ARBA" id="ARBA00022842"/>
    </source>
</evidence>
<dbReference type="PANTHER" id="PTHR31609:SF1">
    <property type="entry name" value="CARBOHYDRATE DEACETYLASE"/>
    <property type="match status" value="1"/>
</dbReference>
<organism evidence="6 7">
    <name type="scientific">Chryseobacterium camelliae</name>
    <dbReference type="NCBI Taxonomy" id="1265445"/>
    <lineage>
        <taxon>Bacteria</taxon>
        <taxon>Pseudomonadati</taxon>
        <taxon>Bacteroidota</taxon>
        <taxon>Flavobacteriia</taxon>
        <taxon>Flavobacteriales</taxon>
        <taxon>Weeksellaceae</taxon>
        <taxon>Chryseobacterium group</taxon>
        <taxon>Chryseobacterium</taxon>
    </lineage>
</organism>
<dbReference type="Proteomes" id="UP001210978">
    <property type="component" value="Chromosome"/>
</dbReference>
<protein>
    <submittedName>
        <fullName evidence="6">ChbG/HpnK family deacetylase</fullName>
    </submittedName>
</protein>
<keyword evidence="2" id="KW-0479">Metal-binding</keyword>
<keyword evidence="4" id="KW-0460">Magnesium</keyword>
<comment type="cofactor">
    <cofactor evidence="1">
        <name>Mg(2+)</name>
        <dbReference type="ChEBI" id="CHEBI:18420"/>
    </cofactor>
</comment>